<comment type="subunit">
    <text evidence="10">Monomer.</text>
</comment>
<gene>
    <name evidence="10" type="primary">miaA</name>
    <name evidence="11" type="ORF">IPN91_06940</name>
</gene>
<dbReference type="HAMAP" id="MF_00185">
    <property type="entry name" value="IPP_trans"/>
    <property type="match status" value="1"/>
</dbReference>
<dbReference type="Proteomes" id="UP000709959">
    <property type="component" value="Unassembled WGS sequence"/>
</dbReference>
<keyword evidence="7 10" id="KW-0067">ATP-binding</keyword>
<accession>A0A936K7G4</accession>
<dbReference type="InterPro" id="IPR018022">
    <property type="entry name" value="IPT"/>
</dbReference>
<evidence type="ECO:0000313" key="12">
    <source>
        <dbReference type="Proteomes" id="UP000709959"/>
    </source>
</evidence>
<dbReference type="InterPro" id="IPR027417">
    <property type="entry name" value="P-loop_NTPase"/>
</dbReference>
<comment type="caution">
    <text evidence="10">Lacks conserved residue(s) required for the propagation of feature annotation.</text>
</comment>
<evidence type="ECO:0000256" key="2">
    <source>
        <dbReference type="ARBA" id="ARBA00003213"/>
    </source>
</evidence>
<comment type="cofactor">
    <cofactor evidence="1 10">
        <name>Mg(2+)</name>
        <dbReference type="ChEBI" id="CHEBI:18420"/>
    </cofactor>
</comment>
<dbReference type="Gene3D" id="3.40.50.300">
    <property type="entry name" value="P-loop containing nucleotide triphosphate hydrolases"/>
    <property type="match status" value="1"/>
</dbReference>
<proteinExistence type="inferred from homology"/>
<dbReference type="GO" id="GO:0006400">
    <property type="term" value="P:tRNA modification"/>
    <property type="evidence" value="ECO:0007669"/>
    <property type="project" value="TreeGrafter"/>
</dbReference>
<comment type="function">
    <text evidence="2 10">Catalyzes the transfer of a dimethylallyl group onto the adenine at position 37 in tRNAs that read codons beginning with uridine, leading to the formation of N6-(dimethylallyl)adenosine (i(6)A).</text>
</comment>
<feature type="binding site" evidence="10">
    <location>
        <begin position="9"/>
        <end position="14"/>
    </location>
    <ligand>
        <name>substrate</name>
    </ligand>
</feature>
<evidence type="ECO:0000256" key="4">
    <source>
        <dbReference type="ARBA" id="ARBA00022679"/>
    </source>
</evidence>
<dbReference type="SUPFAM" id="SSF52540">
    <property type="entry name" value="P-loop containing nucleoside triphosphate hydrolases"/>
    <property type="match status" value="1"/>
</dbReference>
<keyword evidence="8 10" id="KW-0460">Magnesium</keyword>
<dbReference type="AlphaFoldDB" id="A0A936K7G4"/>
<keyword evidence="6 10" id="KW-0547">Nucleotide-binding</keyword>
<dbReference type="EC" id="2.5.1.75" evidence="10"/>
<dbReference type="EMBL" id="JADKCH010000004">
    <property type="protein sequence ID" value="MBK8572377.1"/>
    <property type="molecule type" value="Genomic_DNA"/>
</dbReference>
<dbReference type="Gene3D" id="1.10.20.140">
    <property type="match status" value="1"/>
</dbReference>
<reference evidence="11 12" key="1">
    <citation type="submission" date="2020-10" db="EMBL/GenBank/DDBJ databases">
        <title>Connecting structure to function with the recovery of over 1000 high-quality activated sludge metagenome-assembled genomes encoding full-length rRNA genes using long-read sequencing.</title>
        <authorList>
            <person name="Singleton C.M."/>
            <person name="Petriglieri F."/>
            <person name="Kristensen J.M."/>
            <person name="Kirkegaard R.H."/>
            <person name="Michaelsen T.Y."/>
            <person name="Andersen M.H."/>
            <person name="Karst S.M."/>
            <person name="Dueholm M.S."/>
            <person name="Nielsen P.H."/>
            <person name="Albertsen M."/>
        </authorList>
    </citation>
    <scope>NUCLEOTIDE SEQUENCE [LARGE SCALE GENOMIC DNA]</scope>
    <source>
        <strain evidence="11">OdNE_18-Q3-R46-58_MAXAC.008</strain>
    </source>
</reference>
<dbReference type="GO" id="GO:0005524">
    <property type="term" value="F:ATP binding"/>
    <property type="evidence" value="ECO:0007669"/>
    <property type="project" value="UniProtKB-UniRule"/>
</dbReference>
<evidence type="ECO:0000256" key="9">
    <source>
        <dbReference type="ARBA" id="ARBA00049563"/>
    </source>
</evidence>
<evidence type="ECO:0000313" key="11">
    <source>
        <dbReference type="EMBL" id="MBK8572377.1"/>
    </source>
</evidence>
<comment type="similarity">
    <text evidence="3 10">Belongs to the IPP transferase family.</text>
</comment>
<dbReference type="InterPro" id="IPR039657">
    <property type="entry name" value="Dimethylallyltransferase"/>
</dbReference>
<keyword evidence="4 10" id="KW-0808">Transferase</keyword>
<evidence type="ECO:0000256" key="3">
    <source>
        <dbReference type="ARBA" id="ARBA00005842"/>
    </source>
</evidence>
<dbReference type="Pfam" id="PF01715">
    <property type="entry name" value="IPPT"/>
    <property type="match status" value="1"/>
</dbReference>
<sequence>MPIAILGPTASGKSAVAVAVARRLGGTVVNGDPFQAIQGLAIGTGQPDADEQGGVPHLGYGALPLSTRPNPKAFGELVRGWLAEASDPVLVTGSGLYLRGIWDQLSELPDVDPAQVDQVRSWGIRLGMPALHRYLAAVDPARAAALHPHDSARVQRALALHLAMGGAPSGLLSRPATGVPPGWRVLVVAPGRESRRERVVARVAAQMAAGWLEEVAGLLAAGHADDLIALRPLGYAAWMAGGDLQAARLQVIQETQAYAKRQATWFRNQLPEAPTWDPDLEPLEAALERLGLG</sequence>
<evidence type="ECO:0000256" key="8">
    <source>
        <dbReference type="ARBA" id="ARBA00022842"/>
    </source>
</evidence>
<dbReference type="PANTHER" id="PTHR11088:SF60">
    <property type="entry name" value="TRNA DIMETHYLALLYLTRANSFERASE"/>
    <property type="match status" value="1"/>
</dbReference>
<evidence type="ECO:0000256" key="7">
    <source>
        <dbReference type="ARBA" id="ARBA00022840"/>
    </source>
</evidence>
<protein>
    <recommendedName>
        <fullName evidence="10">tRNA dimethylallyltransferase</fullName>
        <ecNumber evidence="10">2.5.1.75</ecNumber>
    </recommendedName>
    <alternativeName>
        <fullName evidence="10">Dimethylallyl diphosphate:tRNA dimethylallyltransferase</fullName>
        <shortName evidence="10">DMAPP:tRNA dimethylallyltransferase</shortName>
        <shortName evidence="10">DMATase</shortName>
    </alternativeName>
    <alternativeName>
        <fullName evidence="10">Isopentenyl-diphosphate:tRNA isopentenyltransferase</fullName>
        <shortName evidence="10">IPP transferase</shortName>
        <shortName evidence="10">IPPT</shortName>
        <shortName evidence="10">IPTase</shortName>
    </alternativeName>
</protein>
<comment type="caution">
    <text evidence="11">The sequence shown here is derived from an EMBL/GenBank/DDBJ whole genome shotgun (WGS) entry which is preliminary data.</text>
</comment>
<name>A0A936K7G4_9BACT</name>
<evidence type="ECO:0000256" key="10">
    <source>
        <dbReference type="HAMAP-Rule" id="MF_00185"/>
    </source>
</evidence>
<evidence type="ECO:0000256" key="5">
    <source>
        <dbReference type="ARBA" id="ARBA00022694"/>
    </source>
</evidence>
<dbReference type="PANTHER" id="PTHR11088">
    <property type="entry name" value="TRNA DIMETHYLALLYLTRANSFERASE"/>
    <property type="match status" value="1"/>
</dbReference>
<feature type="site" description="Interaction with substrate tRNA" evidence="10">
    <location>
        <position position="94"/>
    </location>
</feature>
<dbReference type="GO" id="GO:0052381">
    <property type="term" value="F:tRNA dimethylallyltransferase activity"/>
    <property type="evidence" value="ECO:0007669"/>
    <property type="project" value="UniProtKB-UniRule"/>
</dbReference>
<comment type="catalytic activity">
    <reaction evidence="9 10">
        <text>adenosine(37) in tRNA + dimethylallyl diphosphate = N(6)-dimethylallyladenosine(37) in tRNA + diphosphate</text>
        <dbReference type="Rhea" id="RHEA:26482"/>
        <dbReference type="Rhea" id="RHEA-COMP:10162"/>
        <dbReference type="Rhea" id="RHEA-COMP:10375"/>
        <dbReference type="ChEBI" id="CHEBI:33019"/>
        <dbReference type="ChEBI" id="CHEBI:57623"/>
        <dbReference type="ChEBI" id="CHEBI:74411"/>
        <dbReference type="ChEBI" id="CHEBI:74415"/>
        <dbReference type="EC" id="2.5.1.75"/>
    </reaction>
</comment>
<evidence type="ECO:0000256" key="6">
    <source>
        <dbReference type="ARBA" id="ARBA00022741"/>
    </source>
</evidence>
<evidence type="ECO:0000256" key="1">
    <source>
        <dbReference type="ARBA" id="ARBA00001946"/>
    </source>
</evidence>
<feature type="site" description="Interaction with substrate tRNA" evidence="10">
    <location>
        <position position="120"/>
    </location>
</feature>
<feature type="binding site" evidence="10">
    <location>
        <begin position="7"/>
        <end position="14"/>
    </location>
    <ligand>
        <name>ATP</name>
        <dbReference type="ChEBI" id="CHEBI:30616"/>
    </ligand>
</feature>
<organism evidence="11 12">
    <name type="scientific">Candidatus Geothrix odensensis</name>
    <dbReference type="NCBI Taxonomy" id="2954440"/>
    <lineage>
        <taxon>Bacteria</taxon>
        <taxon>Pseudomonadati</taxon>
        <taxon>Acidobacteriota</taxon>
        <taxon>Holophagae</taxon>
        <taxon>Holophagales</taxon>
        <taxon>Holophagaceae</taxon>
        <taxon>Geothrix</taxon>
    </lineage>
</organism>
<keyword evidence="5 10" id="KW-0819">tRNA processing</keyword>